<sequence>MGLRGLHVNERNFLSRIDIRLILLIFCLNVIGLFNLYSATHGPNSVSVESLFIQQIVWLVGGWTIFFILTFFDYLWINRLIWLMYAVNIAALIYTDVKGKVVLGGQRWIDLHFFRYQPSETMKLCLILVLAKILVHYNSQGKGMGLREIAFPAFLILLPFGLTVKQPDLGTAMTLMFIGGTMLFFVKIRKSILVSIFMAAIIALPLAWNYGLKEYQKNRVITFISPDLDPQGKGYNSIQSKIAVGSGKFLGKGFRMGTQSQLEFLPERHTDFIFAVLSEEWGFIGSFLVLITFAFLFKICFEIAHQARDKFGALITVGVTAYIFWHMFVNIGMVIGLLPIVGVPLPLLSYGGSGMLTTMTGLGLVSSVAYRRYLF</sequence>
<comment type="similarity">
    <text evidence="6">Belongs to the SEDS family. MrdB/RodA subfamily.</text>
</comment>
<dbReference type="EMBL" id="CP003537">
    <property type="protein sequence ID" value="AGH95195.1"/>
    <property type="molecule type" value="Genomic_DNA"/>
</dbReference>
<proteinExistence type="inferred from homology"/>
<feature type="transmembrane region" description="Helical" evidence="6">
    <location>
        <begin position="313"/>
        <end position="341"/>
    </location>
</feature>
<dbReference type="eggNOG" id="COG0772">
    <property type="taxonomic scope" value="Bacteria"/>
</dbReference>
<evidence type="ECO:0000256" key="5">
    <source>
        <dbReference type="ARBA" id="ARBA00023136"/>
    </source>
</evidence>
<comment type="function">
    <text evidence="6">Peptidoglycan polymerase that is essential for cell wall elongation.</text>
</comment>
<dbReference type="HOGENOM" id="CLU_029243_2_1_7"/>
<dbReference type="PANTHER" id="PTHR30474:SF1">
    <property type="entry name" value="PEPTIDOGLYCAN GLYCOSYLTRANSFERASE MRDB"/>
    <property type="match status" value="1"/>
</dbReference>
<dbReference type="GO" id="GO:0005886">
    <property type="term" value="C:plasma membrane"/>
    <property type="evidence" value="ECO:0007669"/>
    <property type="project" value="UniProtKB-SubCell"/>
</dbReference>
<feature type="transmembrane region" description="Helical" evidence="6">
    <location>
        <begin position="193"/>
        <end position="211"/>
    </location>
</feature>
<dbReference type="GO" id="GO:0008360">
    <property type="term" value="P:regulation of cell shape"/>
    <property type="evidence" value="ECO:0007669"/>
    <property type="project" value="UniProtKB-KW"/>
</dbReference>
<reference evidence="7 8" key="1">
    <citation type="journal article" date="2013" name="ISME J.">
        <title>By their genes ye shall know them: genomic signatures of predatory bacteria.</title>
        <authorList>
            <person name="Pasternak Z."/>
            <person name="Pietrokovski S."/>
            <person name="Rotem O."/>
            <person name="Gophna U."/>
            <person name="Lurie-Weinberger M.N."/>
            <person name="Jurkevitch E."/>
        </authorList>
    </citation>
    <scope>NUCLEOTIDE SEQUENCE [LARGE SCALE GENOMIC DNA]</scope>
    <source>
        <strain evidence="7 8">JSS</strain>
    </source>
</reference>
<keyword evidence="2 6" id="KW-0812">Transmembrane</keyword>
<dbReference type="NCBIfam" id="TIGR02210">
    <property type="entry name" value="rodA_shape"/>
    <property type="match status" value="1"/>
</dbReference>
<feature type="transmembrane region" description="Helical" evidence="6">
    <location>
        <begin position="145"/>
        <end position="163"/>
    </location>
</feature>
<dbReference type="Proteomes" id="UP000012040">
    <property type="component" value="Chromosome"/>
</dbReference>
<dbReference type="HAMAP" id="MF_02079">
    <property type="entry name" value="PGT_RodA"/>
    <property type="match status" value="1"/>
</dbReference>
<name>M4V9R9_9BACT</name>
<dbReference type="PATRIC" id="fig|1184267.3.peg.994"/>
<feature type="transmembrane region" description="Helical" evidence="6">
    <location>
        <begin position="281"/>
        <end position="301"/>
    </location>
</feature>
<evidence type="ECO:0000256" key="4">
    <source>
        <dbReference type="ARBA" id="ARBA00022989"/>
    </source>
</evidence>
<dbReference type="Pfam" id="PF01098">
    <property type="entry name" value="FTSW_RODA_SPOVE"/>
    <property type="match status" value="1"/>
</dbReference>
<keyword evidence="3 6" id="KW-0133">Cell shape</keyword>
<dbReference type="PANTHER" id="PTHR30474">
    <property type="entry name" value="CELL CYCLE PROTEIN"/>
    <property type="match status" value="1"/>
</dbReference>
<feature type="transmembrane region" description="Helical" evidence="6">
    <location>
        <begin position="347"/>
        <end position="370"/>
    </location>
</feature>
<accession>M4V9R9</accession>
<keyword evidence="6" id="KW-0573">Peptidoglycan synthesis</keyword>
<keyword evidence="6" id="KW-1003">Cell membrane</keyword>
<feature type="transmembrane region" description="Helical" evidence="6">
    <location>
        <begin position="169"/>
        <end position="186"/>
    </location>
</feature>
<comment type="pathway">
    <text evidence="6">Cell wall biogenesis; peptidoglycan biosynthesis.</text>
</comment>
<keyword evidence="8" id="KW-1185">Reference proteome</keyword>
<dbReference type="GO" id="GO:0032153">
    <property type="term" value="C:cell division site"/>
    <property type="evidence" value="ECO:0007669"/>
    <property type="project" value="TreeGrafter"/>
</dbReference>
<dbReference type="GO" id="GO:0071555">
    <property type="term" value="P:cell wall organization"/>
    <property type="evidence" value="ECO:0007669"/>
    <property type="project" value="UniProtKB-KW"/>
</dbReference>
<feature type="transmembrane region" description="Helical" evidence="6">
    <location>
        <begin position="21"/>
        <end position="40"/>
    </location>
</feature>
<evidence type="ECO:0000256" key="2">
    <source>
        <dbReference type="ARBA" id="ARBA00022692"/>
    </source>
</evidence>
<dbReference type="UniPathway" id="UPA00219"/>
<evidence type="ECO:0000313" key="8">
    <source>
        <dbReference type="Proteomes" id="UP000012040"/>
    </source>
</evidence>
<dbReference type="GO" id="GO:0015648">
    <property type="term" value="F:lipid-linked peptidoglycan transporter activity"/>
    <property type="evidence" value="ECO:0007669"/>
    <property type="project" value="TreeGrafter"/>
</dbReference>
<dbReference type="NCBIfam" id="NF037961">
    <property type="entry name" value="RodA_shape"/>
    <property type="match status" value="1"/>
</dbReference>
<gene>
    <name evidence="6" type="primary">rodA</name>
    <name evidence="7" type="ORF">A11Q_979</name>
</gene>
<dbReference type="OrthoDB" id="5289353at2"/>
<keyword evidence="6" id="KW-0961">Cell wall biogenesis/degradation</keyword>
<evidence type="ECO:0000256" key="6">
    <source>
        <dbReference type="HAMAP-Rule" id="MF_02079"/>
    </source>
</evidence>
<dbReference type="AlphaFoldDB" id="M4V9R9"/>
<dbReference type="GO" id="GO:0051301">
    <property type="term" value="P:cell division"/>
    <property type="evidence" value="ECO:0007669"/>
    <property type="project" value="InterPro"/>
</dbReference>
<evidence type="ECO:0000256" key="3">
    <source>
        <dbReference type="ARBA" id="ARBA00022960"/>
    </source>
</evidence>
<dbReference type="InterPro" id="IPR001182">
    <property type="entry name" value="FtsW/RodA"/>
</dbReference>
<comment type="subcellular location">
    <subcellularLocation>
        <location evidence="6">Cell membrane</location>
        <topology evidence="6">Multi-pass membrane protein</topology>
    </subcellularLocation>
    <subcellularLocation>
        <location evidence="1">Membrane</location>
        <topology evidence="1">Multi-pass membrane protein</topology>
    </subcellularLocation>
</comment>
<protein>
    <recommendedName>
        <fullName evidence="6">Peptidoglycan glycosyltransferase RodA</fullName>
        <shortName evidence="6">PGT</shortName>
        <ecNumber evidence="6">2.4.99.28</ecNumber>
    </recommendedName>
    <alternativeName>
        <fullName evidence="6">Cell elongation protein RodA</fullName>
    </alternativeName>
    <alternativeName>
        <fullName evidence="6">Cell wall polymerase</fullName>
    </alternativeName>
    <alternativeName>
        <fullName evidence="6">Peptidoglycan polymerase</fullName>
        <shortName evidence="6">PG polymerase</shortName>
    </alternativeName>
</protein>
<dbReference type="RefSeq" id="WP_015469685.1">
    <property type="nucleotide sequence ID" value="NC_020813.1"/>
</dbReference>
<keyword evidence="5 6" id="KW-0472">Membrane</keyword>
<evidence type="ECO:0000313" key="7">
    <source>
        <dbReference type="EMBL" id="AGH95195.1"/>
    </source>
</evidence>
<evidence type="ECO:0000256" key="1">
    <source>
        <dbReference type="ARBA" id="ARBA00004141"/>
    </source>
</evidence>
<feature type="transmembrane region" description="Helical" evidence="6">
    <location>
        <begin position="52"/>
        <end position="72"/>
    </location>
</feature>
<organism evidence="7 8">
    <name type="scientific">Pseudobdellovibrio exovorus JSS</name>
    <dbReference type="NCBI Taxonomy" id="1184267"/>
    <lineage>
        <taxon>Bacteria</taxon>
        <taxon>Pseudomonadati</taxon>
        <taxon>Bdellovibrionota</taxon>
        <taxon>Bdellovibrionia</taxon>
        <taxon>Bdellovibrionales</taxon>
        <taxon>Pseudobdellovibrionaceae</taxon>
        <taxon>Pseudobdellovibrio</taxon>
    </lineage>
</organism>
<keyword evidence="6" id="KW-0808">Transferase</keyword>
<dbReference type="STRING" id="1184267.A11Q_979"/>
<dbReference type="InterPro" id="IPR011923">
    <property type="entry name" value="RodA/MrdB"/>
</dbReference>
<dbReference type="GO" id="GO:0008955">
    <property type="term" value="F:peptidoglycan glycosyltransferase activity"/>
    <property type="evidence" value="ECO:0007669"/>
    <property type="project" value="UniProtKB-UniRule"/>
</dbReference>
<dbReference type="EC" id="2.4.99.28" evidence="6"/>
<comment type="catalytic activity">
    <reaction evidence="6">
        <text>[GlcNAc-(1-&gt;4)-Mur2Ac(oyl-L-Ala-gamma-D-Glu-L-Lys-D-Ala-D-Ala)](n)-di-trans,octa-cis-undecaprenyl diphosphate + beta-D-GlcNAc-(1-&gt;4)-Mur2Ac(oyl-L-Ala-gamma-D-Glu-L-Lys-D-Ala-D-Ala)-di-trans,octa-cis-undecaprenyl diphosphate = [GlcNAc-(1-&gt;4)-Mur2Ac(oyl-L-Ala-gamma-D-Glu-L-Lys-D-Ala-D-Ala)](n+1)-di-trans,octa-cis-undecaprenyl diphosphate + di-trans,octa-cis-undecaprenyl diphosphate + H(+)</text>
        <dbReference type="Rhea" id="RHEA:23708"/>
        <dbReference type="Rhea" id="RHEA-COMP:9602"/>
        <dbReference type="Rhea" id="RHEA-COMP:9603"/>
        <dbReference type="ChEBI" id="CHEBI:15378"/>
        <dbReference type="ChEBI" id="CHEBI:58405"/>
        <dbReference type="ChEBI" id="CHEBI:60033"/>
        <dbReference type="ChEBI" id="CHEBI:78435"/>
        <dbReference type="EC" id="2.4.99.28"/>
    </reaction>
</comment>
<dbReference type="KEGG" id="bex:A11Q_979"/>
<keyword evidence="6" id="KW-0328">Glycosyltransferase</keyword>
<keyword evidence="4 6" id="KW-1133">Transmembrane helix</keyword>
<dbReference type="GO" id="GO:0009252">
    <property type="term" value="P:peptidoglycan biosynthetic process"/>
    <property type="evidence" value="ECO:0007669"/>
    <property type="project" value="UniProtKB-UniRule"/>
</dbReference>